<evidence type="ECO:0000313" key="9">
    <source>
        <dbReference type="Proteomes" id="UP000270924"/>
    </source>
</evidence>
<dbReference type="PANTHER" id="PTHR46219:SF5">
    <property type="entry name" value="SHKT DOMAIN-CONTAINING PROTEIN"/>
    <property type="match status" value="1"/>
</dbReference>
<evidence type="ECO:0000259" key="4">
    <source>
        <dbReference type="PROSITE" id="PS51670"/>
    </source>
</evidence>
<evidence type="ECO:0000256" key="3">
    <source>
        <dbReference type="PROSITE-ProRule" id="PRU01005"/>
    </source>
</evidence>
<keyword evidence="1" id="KW-0732">Signal</keyword>
<keyword evidence="9" id="KW-1185">Reference proteome</keyword>
<dbReference type="Gene3D" id="1.10.10.1870">
    <property type="entry name" value="ShTK domain-like"/>
    <property type="match status" value="1"/>
</dbReference>
<evidence type="ECO:0000313" key="5">
    <source>
        <dbReference type="EMBL" id="EJW78481.1"/>
    </source>
</evidence>
<evidence type="ECO:0000313" key="10">
    <source>
        <dbReference type="WBParaSite" id="maker-PairedContig_2336-snap-gene-0.10-mRNA-1"/>
    </source>
</evidence>
<reference evidence="7" key="1">
    <citation type="submission" date="2012-08" db="EMBL/GenBank/DDBJ databases">
        <title>The Genome Sequence of Wuchereria bancrofti.</title>
        <authorList>
            <person name="Nutman T.B."/>
            <person name="Fink D.L."/>
            <person name="Russ C."/>
            <person name="Young S."/>
            <person name="Zeng Q."/>
            <person name="Koehrsen M."/>
            <person name="Alvarado L."/>
            <person name="Berlin A."/>
            <person name="Chapman S.B."/>
            <person name="Chen Z."/>
            <person name="Freedman E."/>
            <person name="Gellesch M."/>
            <person name="Goldberg J."/>
            <person name="Griggs A."/>
            <person name="Gujja S."/>
            <person name="Heilman E.R."/>
            <person name="Heiman D."/>
            <person name="Hepburn T."/>
            <person name="Howarth C."/>
            <person name="Jen D."/>
            <person name="Larson L."/>
            <person name="Lewis B."/>
            <person name="Mehta T."/>
            <person name="Park D."/>
            <person name="Pearson M."/>
            <person name="Roberts A."/>
            <person name="Saif S."/>
            <person name="Shea T."/>
            <person name="Shenoy N."/>
            <person name="Sisk P."/>
            <person name="Stolte C."/>
            <person name="Sykes S."/>
            <person name="Walk T."/>
            <person name="White J."/>
            <person name="Yandava C."/>
            <person name="Haas B."/>
            <person name="Henn M.R."/>
            <person name="Nusbaum C."/>
            <person name="Birren B."/>
        </authorList>
    </citation>
    <scope>NUCLEOTIDE SEQUENCE [LARGE SCALE GENOMIC DNA]</scope>
    <source>
        <strain evidence="7">NA</strain>
    </source>
</reference>
<accession>J9E837</accession>
<dbReference type="InterPro" id="IPR003582">
    <property type="entry name" value="ShKT_dom"/>
</dbReference>
<evidence type="ECO:0000313" key="12">
    <source>
        <dbReference type="WBParaSite" id="mrna-Wban_02680"/>
    </source>
</evidence>
<reference evidence="6 9" key="6">
    <citation type="submission" date="2018-11" db="EMBL/GenBank/DDBJ databases">
        <authorList>
            <consortium name="Pathogen Informatics"/>
        </authorList>
    </citation>
    <scope>NUCLEOTIDE SEQUENCE [LARGE SCALE GENOMIC DNA]</scope>
</reference>
<organism evidence="5 7">
    <name type="scientific">Wuchereria bancrofti</name>
    <dbReference type="NCBI Taxonomy" id="6293"/>
    <lineage>
        <taxon>Eukaryota</taxon>
        <taxon>Metazoa</taxon>
        <taxon>Ecdysozoa</taxon>
        <taxon>Nematoda</taxon>
        <taxon>Chromadorea</taxon>
        <taxon>Rhabditida</taxon>
        <taxon>Spirurina</taxon>
        <taxon>Spiruromorpha</taxon>
        <taxon>Filarioidea</taxon>
        <taxon>Onchocercidae</taxon>
        <taxon>Wuchereria</taxon>
    </lineage>
</organism>
<dbReference type="PROSITE" id="PS51670">
    <property type="entry name" value="SHKT"/>
    <property type="match status" value="2"/>
</dbReference>
<name>J9E837_WUCBA</name>
<evidence type="ECO:0000313" key="6">
    <source>
        <dbReference type="EMBL" id="VDM14100.1"/>
    </source>
</evidence>
<dbReference type="Proteomes" id="UP000270924">
    <property type="component" value="Unassembled WGS sequence"/>
</dbReference>
<reference evidence="10 11" key="5">
    <citation type="submission" date="2016-11" db="UniProtKB">
        <authorList>
            <consortium name="WormBaseParasite"/>
        </authorList>
    </citation>
    <scope>IDENTIFICATION</scope>
    <source>
        <strain evidence="10 11">pt0022</strain>
    </source>
</reference>
<dbReference type="PANTHER" id="PTHR46219">
    <property type="entry name" value="PROTEIN CBG11138"/>
    <property type="match status" value="1"/>
</dbReference>
<sequence length="97" mass="10847">MTVTILCTCVDLALPNQSSSCPQLAHLCNNSLYYELMTKQCPKTCGRCSENVTSDICQDKALPNAPSQCPYLVHLCNNPLYRNLMIQECPKTCRQNC</sequence>
<dbReference type="SMART" id="SM00254">
    <property type="entry name" value="ShKT"/>
    <property type="match status" value="2"/>
</dbReference>
<evidence type="ECO:0000256" key="1">
    <source>
        <dbReference type="ARBA" id="ARBA00022729"/>
    </source>
</evidence>
<dbReference type="AlphaFoldDB" id="J9E837"/>
<evidence type="ECO:0000256" key="2">
    <source>
        <dbReference type="ARBA" id="ARBA00023157"/>
    </source>
</evidence>
<reference evidence="5" key="2">
    <citation type="submission" date="2012-08" db="EMBL/GenBank/DDBJ databases">
        <title>The Genome Sequence of Wuchereria bancrofti.</title>
        <authorList>
            <consortium name="The Broad Institute Genome Sequencing Platform"/>
            <consortium name="Broad Institute Genome Sequencing Center for Infectious Disease"/>
            <person name="Nutman T.B."/>
            <person name="Fink D.L."/>
            <person name="Russ C."/>
            <person name="Young S."/>
            <person name="Zeng Q."/>
            <person name="Koehrsen M."/>
            <person name="Alvarado L."/>
            <person name="Berlin A."/>
            <person name="Borenstein D."/>
            <person name="Chapman S.B."/>
            <person name="Chen Z."/>
            <person name="Engels R."/>
            <person name="Freedman E."/>
            <person name="Gellesch M."/>
            <person name="Goldberg J."/>
            <person name="Griggs A."/>
            <person name="Gujja S."/>
            <person name="Heilman E.R."/>
            <person name="Heiman D."/>
            <person name="Hepburn T."/>
            <person name="Howarth C."/>
            <person name="Jen D."/>
            <person name="Larson L."/>
            <person name="Lewis B."/>
            <person name="Mehta T."/>
            <person name="Park D."/>
            <person name="Pearson M."/>
            <person name="Richards J."/>
            <person name="Roberts A."/>
            <person name="Saif S."/>
            <person name="Shea T."/>
            <person name="Shenoy N."/>
            <person name="Sisk P."/>
            <person name="Stolte C."/>
            <person name="Sykes S."/>
            <person name="Walk T."/>
            <person name="White J."/>
            <person name="Yandava C."/>
            <person name="Haas B."/>
            <person name="Henn M.R."/>
            <person name="Nusbaum C."/>
            <person name="Birren B."/>
        </authorList>
    </citation>
    <scope>NUCLEOTIDE SEQUENCE</scope>
</reference>
<dbReference type="WBParaSite" id="mrna-Wban_02680">
    <property type="protein sequence ID" value="mrna-Wban_02680"/>
    <property type="gene ID" value="Wban_02680"/>
</dbReference>
<feature type="domain" description="ShKT" evidence="4">
    <location>
        <begin position="9"/>
        <end position="48"/>
    </location>
</feature>
<reference evidence="8" key="3">
    <citation type="submission" date="2015-03" db="EMBL/GenBank/DDBJ databases">
        <title>Wuchereria bancrofti Genome Sequencing Papua New Guinea Strain.</title>
        <authorList>
            <person name="Small S.T."/>
            <person name="Serre D."/>
            <person name="Zimmerman P.A."/>
        </authorList>
    </citation>
    <scope>NUCLEOTIDE SEQUENCE [LARGE SCALE GENOMIC DNA]</scope>
    <source>
        <strain evidence="8">pt0022</strain>
    </source>
</reference>
<evidence type="ECO:0000313" key="7">
    <source>
        <dbReference type="Proteomes" id="UP000004810"/>
    </source>
</evidence>
<gene>
    <name evidence="6" type="ORF">WBA_LOCUS7486</name>
    <name evidence="5" type="ORF">WUBG_10609</name>
</gene>
<dbReference type="Proteomes" id="UP000004810">
    <property type="component" value="Unassembled WGS sequence"/>
</dbReference>
<dbReference type="FunFam" id="1.10.10.1940:FF:000002">
    <property type="entry name" value="PHAryngeal gland Toxin-related"/>
    <property type="match status" value="1"/>
</dbReference>
<dbReference type="STRING" id="6293.J9E837"/>
<evidence type="ECO:0000313" key="8">
    <source>
        <dbReference type="Proteomes" id="UP000093561"/>
    </source>
</evidence>
<dbReference type="Pfam" id="PF01549">
    <property type="entry name" value="ShK"/>
    <property type="match status" value="2"/>
</dbReference>
<dbReference type="Proteomes" id="UP000093561">
    <property type="component" value="Unassembled WGS sequence"/>
</dbReference>
<evidence type="ECO:0000313" key="11">
    <source>
        <dbReference type="WBParaSite" id="maker-PairedContig_5903-snap-gene-0.6-mRNA-1"/>
    </source>
</evidence>
<dbReference type="EMBL" id="UYWW01005378">
    <property type="protein sequence ID" value="VDM14100.1"/>
    <property type="molecule type" value="Genomic_DNA"/>
</dbReference>
<dbReference type="WBParaSite" id="maker-PairedContig_5903-snap-gene-0.6-mRNA-1">
    <property type="protein sequence ID" value="maker-PairedContig_5903-snap-gene-0.6-mRNA-1"/>
    <property type="gene ID" value="maker-PairedContig_5903-snap-gene-0.6"/>
</dbReference>
<proteinExistence type="predicted"/>
<dbReference type="OMA" id="TSLMRTQ"/>
<keyword evidence="2" id="KW-1015">Disulfide bond</keyword>
<dbReference type="EMBL" id="ADBV01006507">
    <property type="protein sequence ID" value="EJW78481.1"/>
    <property type="molecule type" value="Genomic_DNA"/>
</dbReference>
<dbReference type="OrthoDB" id="5868199at2759"/>
<dbReference type="WBParaSite" id="maker-PairedContig_2336-snap-gene-0.10-mRNA-1">
    <property type="protein sequence ID" value="maker-PairedContig_2336-snap-gene-0.10-mRNA-1"/>
    <property type="gene ID" value="maker-PairedContig_2336-snap-gene-0.10"/>
</dbReference>
<feature type="domain" description="ShKT" evidence="4">
    <location>
        <begin position="57"/>
        <end position="97"/>
    </location>
</feature>
<protein>
    <submittedName>
        <fullName evidence="12">ShKT domain-containing protein</fullName>
    </submittedName>
</protein>
<reference evidence="8" key="4">
    <citation type="journal article" date="2016" name="Mol. Ecol.">
        <title>Population genomics of the filarial nematode parasite Wuchereria bancrofti from mosquitoes.</title>
        <authorList>
            <person name="Small S.T."/>
            <person name="Reimer L.J."/>
            <person name="Tisch D.J."/>
            <person name="King C.L."/>
            <person name="Christensen B.M."/>
            <person name="Siba P.M."/>
            <person name="Kazura J.W."/>
            <person name="Serre D."/>
            <person name="Zimmerman P.A."/>
        </authorList>
    </citation>
    <scope>NUCLEOTIDE SEQUENCE</scope>
    <source>
        <strain evidence="8">pt0022</strain>
    </source>
</reference>
<dbReference type="Gene3D" id="1.10.10.1940">
    <property type="match status" value="1"/>
</dbReference>
<comment type="caution">
    <text evidence="3">Lacks conserved residue(s) required for the propagation of feature annotation.</text>
</comment>